<keyword evidence="3 11" id="KW-0808">Transferase</keyword>
<sequence>MDKITSKRIKNNVLKIEKSCNGEKKNLNKRKVNMNKKKGVFTNELKNEETIKKNLKKVKNDKISKNTKEKLVSTYLINTRSKENLKKETIFKELDKEKRMANVNRAASFKGRKIIVQDENDLNVWVNNKSDSLNNSNYNMINTFQNDINNDKYNNLITNNNNTNSNNNNINDNKNVLNQNNYINMKNNIEYNLLNYKKCKLDKIHLQNFNMDIYKSKNEESVENKNKTYINDNEYIMDNAIPLKENNLKNSNILEMSNKSFKNSKGFNEIYDINNSETSLLLSRNSIYTYKEDKVDNNIMNNNNKNNTSINNDINILNNNDMNNNKKNNMNSISTEEDSMEKNECKNEDGFIYKYKERNKEYLDSINLPFNNKNEENKYLFMNSIQNKNILKNSKYNDELFSKNLMNFENFCSYKFKKNINNNIINNICNMYEEDENFNVFINRKKRENARLKDDFLKFKSNSFLTLTNDHFEGEKLFKKPKISLYNILMKKNKFEEISKIENKQDDKISNILLNHQDLLINKREKIIINNDLNTKSIMKNYIKNFWCISKKEFFGKYSASSLKLENREVEKLKELIPFRDNENYTIDDLFNENNNIIEEEFLIKDYITDEKLKNFSLDLIEGFLYDKQSLYEREMIENEKIFTHISFNHKNYDVKIEKLLNLFPRDFMKKYKIVKKLGEGVYGKVFNAESLDDSYLSFAIKVLRYFWPNFKYKFGSEEFAINEFNIMRILFHPNVVCLLDSFRVHTYRKGKMKAHRNQKTRNENLSAEYDFSFQRHRKAERIQYSPSFDTIERNNKYLNLITKNYVTIEDLEKDLVMYNIDKDNLNDIKFSTSNRNIKSLRSYNNDISHNSNSHSYSSTICKKDLKKERSNDISSSHIKKKMKITEYKNYMNKNESTKLKNKSIDKLKFRKHSKKLKKIESKNNDYIENWDLFLVIEKCDCSLNDILNKAKKKHSLFIQHIKQCTAQYLPSERIDMCYDHIHNYVKYVYLPLKKIENRSFYPEVPSLTEMQTKVIIYQMLQGINHFHKKFIIHRDIKPANTLIKNIQYLSDGLNDSKEWIVKIADFGLGVYDHFLKAETKDCNIITLQYRPPEILCNSTVYNYSVDIWSVGITMCECLLGFVPVTSKFESSVLFKILVFRGLPDQEFDDLLKKEFIGELPKFKTDRIKMLKIIFTDIYGRRILGDDGIDLIDQFLSYDYKNRITANQALKHKWFKDVHLYLNEDLLRYYKKNGTYYF</sequence>
<keyword evidence="4 9" id="KW-0547">Nucleotide-binding</keyword>
<evidence type="ECO:0000259" key="10">
    <source>
        <dbReference type="PROSITE" id="PS50011"/>
    </source>
</evidence>
<dbReference type="PANTHER" id="PTHR24054">
    <property type="entry name" value="CASEIN KINASE II SUBUNIT ALPHA"/>
    <property type="match status" value="1"/>
</dbReference>
<evidence type="ECO:0000256" key="5">
    <source>
        <dbReference type="ARBA" id="ARBA00022777"/>
    </source>
</evidence>
<organism evidence="11 12">
    <name type="scientific">Plasmodium relictum</name>
    <dbReference type="NCBI Taxonomy" id="85471"/>
    <lineage>
        <taxon>Eukaryota</taxon>
        <taxon>Sar</taxon>
        <taxon>Alveolata</taxon>
        <taxon>Apicomplexa</taxon>
        <taxon>Aconoidasida</taxon>
        <taxon>Haemosporida</taxon>
        <taxon>Plasmodiidae</taxon>
        <taxon>Plasmodium</taxon>
        <taxon>Plasmodium (Haemamoeba)</taxon>
    </lineage>
</organism>
<dbReference type="GO" id="GO:0005634">
    <property type="term" value="C:nucleus"/>
    <property type="evidence" value="ECO:0007669"/>
    <property type="project" value="TreeGrafter"/>
</dbReference>
<keyword evidence="5 11" id="KW-0418">Kinase</keyword>
<proteinExistence type="predicted"/>
<evidence type="ECO:0000256" key="7">
    <source>
        <dbReference type="ARBA" id="ARBA00047899"/>
    </source>
</evidence>
<feature type="binding site" evidence="9">
    <location>
        <position position="702"/>
    </location>
    <ligand>
        <name>ATP</name>
        <dbReference type="ChEBI" id="CHEBI:30616"/>
    </ligand>
</feature>
<dbReference type="OMA" id="FRVHTYR"/>
<evidence type="ECO:0000256" key="1">
    <source>
        <dbReference type="ARBA" id="ARBA00012513"/>
    </source>
</evidence>
<gene>
    <name evidence="11" type="primary">CRK4</name>
    <name evidence="11" type="ORF">PRELSG_0411600</name>
</gene>
<dbReference type="Gene3D" id="1.10.510.10">
    <property type="entry name" value="Transferase(Phosphotransferase) domain 1"/>
    <property type="match status" value="1"/>
</dbReference>
<evidence type="ECO:0000256" key="2">
    <source>
        <dbReference type="ARBA" id="ARBA00022527"/>
    </source>
</evidence>
<evidence type="ECO:0000256" key="9">
    <source>
        <dbReference type="PROSITE-ProRule" id="PRU10141"/>
    </source>
</evidence>
<dbReference type="Proteomes" id="UP000220158">
    <property type="component" value="Chromosome 4"/>
</dbReference>
<dbReference type="VEuPathDB" id="PlasmoDB:PRELSG_0411600"/>
<keyword evidence="2" id="KW-0723">Serine/threonine-protein kinase</keyword>
<dbReference type="GO" id="GO:0106310">
    <property type="term" value="F:protein serine kinase activity"/>
    <property type="evidence" value="ECO:0007669"/>
    <property type="project" value="RHEA"/>
</dbReference>
<evidence type="ECO:0000256" key="3">
    <source>
        <dbReference type="ARBA" id="ARBA00022679"/>
    </source>
</evidence>
<accession>A0A1J1H1Y3</accession>
<dbReference type="AlphaFoldDB" id="A0A1J1H1Y3"/>
<name>A0A1J1H1Y3_PLARL</name>
<dbReference type="PROSITE" id="PS00108">
    <property type="entry name" value="PROTEIN_KINASE_ST"/>
    <property type="match status" value="1"/>
</dbReference>
<dbReference type="GO" id="GO:0051726">
    <property type="term" value="P:regulation of cell cycle"/>
    <property type="evidence" value="ECO:0007669"/>
    <property type="project" value="TreeGrafter"/>
</dbReference>
<keyword evidence="12" id="KW-1185">Reference proteome</keyword>
<dbReference type="PROSITE" id="PS50011">
    <property type="entry name" value="PROTEIN_KINASE_DOM"/>
    <property type="match status" value="1"/>
</dbReference>
<evidence type="ECO:0000313" key="12">
    <source>
        <dbReference type="Proteomes" id="UP000220158"/>
    </source>
</evidence>
<dbReference type="SMART" id="SM00220">
    <property type="entry name" value="S_TKc"/>
    <property type="match status" value="1"/>
</dbReference>
<dbReference type="GO" id="GO:0005524">
    <property type="term" value="F:ATP binding"/>
    <property type="evidence" value="ECO:0007669"/>
    <property type="project" value="UniProtKB-UniRule"/>
</dbReference>
<dbReference type="Pfam" id="PF00069">
    <property type="entry name" value="Pkinase"/>
    <property type="match status" value="1"/>
</dbReference>
<dbReference type="SUPFAM" id="SSF56112">
    <property type="entry name" value="Protein kinase-like (PK-like)"/>
    <property type="match status" value="1"/>
</dbReference>
<dbReference type="RefSeq" id="XP_028531775.1">
    <property type="nucleotide sequence ID" value="XM_028680261.1"/>
</dbReference>
<dbReference type="GO" id="GO:0005829">
    <property type="term" value="C:cytosol"/>
    <property type="evidence" value="ECO:0007669"/>
    <property type="project" value="TreeGrafter"/>
</dbReference>
<dbReference type="InterPro" id="IPR000719">
    <property type="entry name" value="Prot_kinase_dom"/>
</dbReference>
<dbReference type="PROSITE" id="PS00107">
    <property type="entry name" value="PROTEIN_KINASE_ATP"/>
    <property type="match status" value="1"/>
</dbReference>
<dbReference type="EMBL" id="LN835299">
    <property type="protein sequence ID" value="CRG98766.1"/>
    <property type="molecule type" value="Genomic_DNA"/>
</dbReference>
<dbReference type="PANTHER" id="PTHR24054:SF0">
    <property type="entry name" value="CASEIN KINASE II SUBUNIT ALPHA"/>
    <property type="match status" value="1"/>
</dbReference>
<dbReference type="InterPro" id="IPR008271">
    <property type="entry name" value="Ser/Thr_kinase_AS"/>
</dbReference>
<comment type="catalytic activity">
    <reaction evidence="8">
        <text>L-seryl-[protein] + ATP = O-phospho-L-seryl-[protein] + ADP + H(+)</text>
        <dbReference type="Rhea" id="RHEA:17989"/>
        <dbReference type="Rhea" id="RHEA-COMP:9863"/>
        <dbReference type="Rhea" id="RHEA-COMP:11604"/>
        <dbReference type="ChEBI" id="CHEBI:15378"/>
        <dbReference type="ChEBI" id="CHEBI:29999"/>
        <dbReference type="ChEBI" id="CHEBI:30616"/>
        <dbReference type="ChEBI" id="CHEBI:83421"/>
        <dbReference type="ChEBI" id="CHEBI:456216"/>
        <dbReference type="EC" id="2.7.11.1"/>
    </reaction>
</comment>
<dbReference type="EC" id="2.7.11.1" evidence="1"/>
<comment type="catalytic activity">
    <reaction evidence="7">
        <text>L-threonyl-[protein] + ATP = O-phospho-L-threonyl-[protein] + ADP + H(+)</text>
        <dbReference type="Rhea" id="RHEA:46608"/>
        <dbReference type="Rhea" id="RHEA-COMP:11060"/>
        <dbReference type="Rhea" id="RHEA-COMP:11605"/>
        <dbReference type="ChEBI" id="CHEBI:15378"/>
        <dbReference type="ChEBI" id="CHEBI:30013"/>
        <dbReference type="ChEBI" id="CHEBI:30616"/>
        <dbReference type="ChEBI" id="CHEBI:61977"/>
        <dbReference type="ChEBI" id="CHEBI:456216"/>
        <dbReference type="EC" id="2.7.11.1"/>
    </reaction>
</comment>
<evidence type="ECO:0000256" key="6">
    <source>
        <dbReference type="ARBA" id="ARBA00022840"/>
    </source>
</evidence>
<evidence type="ECO:0000256" key="8">
    <source>
        <dbReference type="ARBA" id="ARBA00048679"/>
    </source>
</evidence>
<dbReference type="InterPro" id="IPR011009">
    <property type="entry name" value="Kinase-like_dom_sf"/>
</dbReference>
<dbReference type="FunFam" id="1.10.510.10:FF:000776">
    <property type="entry name" value="Cdc2-related protein kinase 4"/>
    <property type="match status" value="1"/>
</dbReference>
<dbReference type="InterPro" id="IPR017441">
    <property type="entry name" value="Protein_kinase_ATP_BS"/>
</dbReference>
<dbReference type="GO" id="GO:0005956">
    <property type="term" value="C:protein kinase CK2 complex"/>
    <property type="evidence" value="ECO:0007669"/>
    <property type="project" value="TreeGrafter"/>
</dbReference>
<dbReference type="Gene3D" id="3.30.200.20">
    <property type="entry name" value="Phosphorylase Kinase, domain 1"/>
    <property type="match status" value="1"/>
</dbReference>
<reference evidence="11 12" key="1">
    <citation type="submission" date="2015-04" db="EMBL/GenBank/DDBJ databases">
        <authorList>
            <consortium name="Pathogen Informatics"/>
        </authorList>
    </citation>
    <scope>NUCLEOTIDE SEQUENCE [LARGE SCALE GENOMIC DNA]</scope>
    <source>
        <strain evidence="11 12">SGS1</strain>
    </source>
</reference>
<evidence type="ECO:0000313" key="11">
    <source>
        <dbReference type="EMBL" id="CRG98766.1"/>
    </source>
</evidence>
<dbReference type="OrthoDB" id="413582at2759"/>
<dbReference type="InterPro" id="IPR045216">
    <property type="entry name" value="CK2_alpha"/>
</dbReference>
<protein>
    <recommendedName>
        <fullName evidence="1">non-specific serine/threonine protein kinase</fullName>
        <ecNumber evidence="1">2.7.11.1</ecNumber>
    </recommendedName>
</protein>
<feature type="domain" description="Protein kinase" evidence="10">
    <location>
        <begin position="672"/>
        <end position="1215"/>
    </location>
</feature>
<keyword evidence="6 9" id="KW-0067">ATP-binding</keyword>
<dbReference type="KEGG" id="prel:PRELSG_0411600"/>
<evidence type="ECO:0000256" key="4">
    <source>
        <dbReference type="ARBA" id="ARBA00022741"/>
    </source>
</evidence>
<dbReference type="GeneID" id="39734866"/>
<dbReference type="GO" id="GO:0004674">
    <property type="term" value="F:protein serine/threonine kinase activity"/>
    <property type="evidence" value="ECO:0007669"/>
    <property type="project" value="UniProtKB-KW"/>
</dbReference>